<comment type="caution">
    <text evidence="1">The sequence shown here is derived from an EMBL/GenBank/DDBJ whole genome shotgun (WGS) entry which is preliminary data.</text>
</comment>
<proteinExistence type="predicted"/>
<keyword evidence="2" id="KW-1185">Reference proteome</keyword>
<evidence type="ECO:0000313" key="2">
    <source>
        <dbReference type="Proteomes" id="UP000309997"/>
    </source>
</evidence>
<reference evidence="1 2" key="1">
    <citation type="journal article" date="2024" name="Plant Biotechnol. J.">
        <title>Genome and CRISPR/Cas9 system of a widespread forest tree (Populus alba) in the world.</title>
        <authorList>
            <person name="Liu Y.J."/>
            <person name="Jiang P.F."/>
            <person name="Han X.M."/>
            <person name="Li X.Y."/>
            <person name="Wang H.M."/>
            <person name="Wang Y.J."/>
            <person name="Wang X.X."/>
            <person name="Zeng Q.Y."/>
        </authorList>
    </citation>
    <scope>NUCLEOTIDE SEQUENCE [LARGE SCALE GENOMIC DNA]</scope>
    <source>
        <strain evidence="2">cv. PAL-ZL1</strain>
    </source>
</reference>
<dbReference type="Proteomes" id="UP000309997">
    <property type="component" value="Unassembled WGS sequence"/>
</dbReference>
<dbReference type="EMBL" id="RCHU02000010">
    <property type="protein sequence ID" value="KAL3579116.1"/>
    <property type="molecule type" value="Genomic_DNA"/>
</dbReference>
<gene>
    <name evidence="1" type="ORF">D5086_020620</name>
</gene>
<protein>
    <submittedName>
        <fullName evidence="1">Uncharacterized protein</fullName>
    </submittedName>
</protein>
<sequence length="122" mass="14005">MQYPMELVGFSCWRLWKARDHAVFDDRNWNVGQILEQAPHQYDDYANSLGSSNWATLMWPLKPCDNCLIQAMITFFQKCSCNCQSSCAGPVENKGGDHDRNGCYNVKIDNRDLISQYMPSIS</sequence>
<name>A0ACC4BL65_POPAL</name>
<evidence type="ECO:0000313" key="1">
    <source>
        <dbReference type="EMBL" id="KAL3579116.1"/>
    </source>
</evidence>
<accession>A0ACC4BL65</accession>
<organism evidence="1 2">
    <name type="scientific">Populus alba</name>
    <name type="common">White poplar</name>
    <dbReference type="NCBI Taxonomy" id="43335"/>
    <lineage>
        <taxon>Eukaryota</taxon>
        <taxon>Viridiplantae</taxon>
        <taxon>Streptophyta</taxon>
        <taxon>Embryophyta</taxon>
        <taxon>Tracheophyta</taxon>
        <taxon>Spermatophyta</taxon>
        <taxon>Magnoliopsida</taxon>
        <taxon>eudicotyledons</taxon>
        <taxon>Gunneridae</taxon>
        <taxon>Pentapetalae</taxon>
        <taxon>rosids</taxon>
        <taxon>fabids</taxon>
        <taxon>Malpighiales</taxon>
        <taxon>Salicaceae</taxon>
        <taxon>Saliceae</taxon>
        <taxon>Populus</taxon>
    </lineage>
</organism>